<evidence type="ECO:0000313" key="2">
    <source>
        <dbReference type="Proteomes" id="UP001156627"/>
    </source>
</evidence>
<dbReference type="Proteomes" id="UP001156627">
    <property type="component" value="Unassembled WGS sequence"/>
</dbReference>
<gene>
    <name evidence="1" type="ORF">GCM10007898_34080</name>
</gene>
<dbReference type="RefSeq" id="WP_284333270.1">
    <property type="nucleotide sequence ID" value="NZ_BSOA01000043.1"/>
</dbReference>
<sequence length="56" mass="6148">MTHREALTVVTALLKDRYVLSIGVRDKDGPISGLSGPQAQAIYDPFLKQMHLDALP</sequence>
<organism evidence="1 2">
    <name type="scientific">Dyella flagellata</name>
    <dbReference type="NCBI Taxonomy" id="1867833"/>
    <lineage>
        <taxon>Bacteria</taxon>
        <taxon>Pseudomonadati</taxon>
        <taxon>Pseudomonadota</taxon>
        <taxon>Gammaproteobacteria</taxon>
        <taxon>Lysobacterales</taxon>
        <taxon>Rhodanobacteraceae</taxon>
        <taxon>Dyella</taxon>
    </lineage>
</organism>
<comment type="caution">
    <text evidence="1">The sequence shown here is derived from an EMBL/GenBank/DDBJ whole genome shotgun (WGS) entry which is preliminary data.</text>
</comment>
<protein>
    <submittedName>
        <fullName evidence="1">Uncharacterized protein</fullName>
    </submittedName>
</protein>
<proteinExistence type="predicted"/>
<name>A0ABQ5XH27_9GAMM</name>
<keyword evidence="2" id="KW-1185">Reference proteome</keyword>
<evidence type="ECO:0000313" key="1">
    <source>
        <dbReference type="EMBL" id="GLQ89833.1"/>
    </source>
</evidence>
<dbReference type="EMBL" id="BSOA01000043">
    <property type="protein sequence ID" value="GLQ89833.1"/>
    <property type="molecule type" value="Genomic_DNA"/>
</dbReference>
<accession>A0ABQ5XH27</accession>
<reference evidence="2" key="1">
    <citation type="journal article" date="2019" name="Int. J. Syst. Evol. Microbiol.">
        <title>The Global Catalogue of Microorganisms (GCM) 10K type strain sequencing project: providing services to taxonomists for standard genome sequencing and annotation.</title>
        <authorList>
            <consortium name="The Broad Institute Genomics Platform"/>
            <consortium name="The Broad Institute Genome Sequencing Center for Infectious Disease"/>
            <person name="Wu L."/>
            <person name="Ma J."/>
        </authorList>
    </citation>
    <scope>NUCLEOTIDE SEQUENCE [LARGE SCALE GENOMIC DNA]</scope>
    <source>
        <strain evidence="2">NBRC 111981</strain>
    </source>
</reference>